<proteinExistence type="predicted"/>
<protein>
    <submittedName>
        <fullName evidence="1">Uncharacterized protein</fullName>
    </submittedName>
</protein>
<dbReference type="Proteomes" id="UP001501391">
    <property type="component" value="Unassembled WGS sequence"/>
</dbReference>
<gene>
    <name evidence="1" type="ORF">GCM10009787_09210</name>
</gene>
<organism evidence="1 2">
    <name type="scientific">Streptomyces bangladeshensis</name>
    <dbReference type="NCBI Taxonomy" id="295352"/>
    <lineage>
        <taxon>Bacteria</taxon>
        <taxon>Bacillati</taxon>
        <taxon>Actinomycetota</taxon>
        <taxon>Actinomycetes</taxon>
        <taxon>Kitasatosporales</taxon>
        <taxon>Streptomycetaceae</taxon>
        <taxon>Streptomyces</taxon>
    </lineage>
</organism>
<accession>A0ABN3BB79</accession>
<dbReference type="EMBL" id="BAAAOQ010000002">
    <property type="protein sequence ID" value="GAA2192298.1"/>
    <property type="molecule type" value="Genomic_DNA"/>
</dbReference>
<name>A0ABN3BB79_9ACTN</name>
<reference evidence="1 2" key="1">
    <citation type="journal article" date="2019" name="Int. J. Syst. Evol. Microbiol.">
        <title>The Global Catalogue of Microorganisms (GCM) 10K type strain sequencing project: providing services to taxonomists for standard genome sequencing and annotation.</title>
        <authorList>
            <consortium name="The Broad Institute Genomics Platform"/>
            <consortium name="The Broad Institute Genome Sequencing Center for Infectious Disease"/>
            <person name="Wu L."/>
            <person name="Ma J."/>
        </authorList>
    </citation>
    <scope>NUCLEOTIDE SEQUENCE [LARGE SCALE GENOMIC DNA]</scope>
    <source>
        <strain evidence="1 2">JCM 14924</strain>
    </source>
</reference>
<keyword evidence="2" id="KW-1185">Reference proteome</keyword>
<evidence type="ECO:0000313" key="2">
    <source>
        <dbReference type="Proteomes" id="UP001501391"/>
    </source>
</evidence>
<evidence type="ECO:0000313" key="1">
    <source>
        <dbReference type="EMBL" id="GAA2192298.1"/>
    </source>
</evidence>
<sequence length="72" mass="7341">MVSPTRTDRAAFAVVRVVAVRRRRVRGRSGGAFGVDARGRAPGHAFGVGGAVAGRPVRVRSVFGVVGGSPLG</sequence>
<comment type="caution">
    <text evidence="1">The sequence shown here is derived from an EMBL/GenBank/DDBJ whole genome shotgun (WGS) entry which is preliminary data.</text>
</comment>